<dbReference type="KEGG" id="spsw:Sps_02392"/>
<keyword evidence="3" id="KW-1185">Reference proteome</keyword>
<evidence type="ECO:0000256" key="1">
    <source>
        <dbReference type="SAM" id="Phobius"/>
    </source>
</evidence>
<protein>
    <recommendedName>
        <fullName evidence="4">DUF2489 domain-containing protein</fullName>
    </recommendedName>
</protein>
<dbReference type="Proteomes" id="UP000189545">
    <property type="component" value="Chromosome"/>
</dbReference>
<name>A0A1S6HPT8_9GAMM</name>
<evidence type="ECO:0000313" key="2">
    <source>
        <dbReference type="EMBL" id="AQS37546.1"/>
    </source>
</evidence>
<keyword evidence="1" id="KW-1133">Transmembrane helix</keyword>
<sequence length="184" mass="21145">MYIVEMFADPSDRARFLAIILSAFFVGVGVWYTQRQITKRESTAFRVSKIEELYKITNDCIHLIENMQEIGAQEQRHLDSVMAGMNVKKAGLVYSEVKDDLLKKHKHLEMLINLYFPRYSYTSYLKKYVSTDELAASVTIEQALKDVQIANNSSSVPDVSLDALDQEAEYYIDLTIELSKINDK</sequence>
<reference evidence="2 3" key="1">
    <citation type="submission" date="2016-03" db="EMBL/GenBank/DDBJ databases">
        <title>Complete genome sequence of Shewanella psychrophila WP2, a deep sea bacterium isolated from west Pacific sediment.</title>
        <authorList>
            <person name="Xu G."/>
            <person name="Jian H."/>
        </authorList>
    </citation>
    <scope>NUCLEOTIDE SEQUENCE [LARGE SCALE GENOMIC DNA]</scope>
    <source>
        <strain evidence="2 3">WP2</strain>
    </source>
</reference>
<keyword evidence="1" id="KW-0472">Membrane</keyword>
<evidence type="ECO:0000313" key="3">
    <source>
        <dbReference type="Proteomes" id="UP000189545"/>
    </source>
</evidence>
<keyword evidence="1" id="KW-0812">Transmembrane</keyword>
<organism evidence="2 3">
    <name type="scientific">Shewanella psychrophila</name>
    <dbReference type="NCBI Taxonomy" id="225848"/>
    <lineage>
        <taxon>Bacteria</taxon>
        <taxon>Pseudomonadati</taxon>
        <taxon>Pseudomonadota</taxon>
        <taxon>Gammaproteobacteria</taxon>
        <taxon>Alteromonadales</taxon>
        <taxon>Shewanellaceae</taxon>
        <taxon>Shewanella</taxon>
    </lineage>
</organism>
<dbReference type="RefSeq" id="WP_077752701.1">
    <property type="nucleotide sequence ID" value="NZ_CP014782.1"/>
</dbReference>
<dbReference type="AlphaFoldDB" id="A0A1S6HPT8"/>
<gene>
    <name evidence="2" type="ORF">Sps_02392</name>
</gene>
<accession>A0A1S6HPT8</accession>
<proteinExistence type="predicted"/>
<feature type="transmembrane region" description="Helical" evidence="1">
    <location>
        <begin position="14"/>
        <end position="32"/>
    </location>
</feature>
<dbReference type="EMBL" id="CP014782">
    <property type="protein sequence ID" value="AQS37546.1"/>
    <property type="molecule type" value="Genomic_DNA"/>
</dbReference>
<evidence type="ECO:0008006" key="4">
    <source>
        <dbReference type="Google" id="ProtNLM"/>
    </source>
</evidence>